<feature type="region of interest" description="Disordered" evidence="7">
    <location>
        <begin position="13"/>
        <end position="50"/>
    </location>
</feature>
<dbReference type="InterPro" id="IPR001471">
    <property type="entry name" value="AP2/ERF_dom"/>
</dbReference>
<keyword evidence="10" id="KW-1185">Reference proteome</keyword>
<comment type="caution">
    <text evidence="9">The sequence shown here is derived from an EMBL/GenBank/DDBJ whole genome shotgun (WGS) entry which is preliminary data.</text>
</comment>
<evidence type="ECO:0000256" key="4">
    <source>
        <dbReference type="ARBA" id="ARBA00023163"/>
    </source>
</evidence>
<comment type="subcellular location">
    <subcellularLocation>
        <location evidence="1">Nucleus</location>
    </subcellularLocation>
</comment>
<feature type="compositionally biased region" description="Low complexity" evidence="7">
    <location>
        <begin position="24"/>
        <end position="46"/>
    </location>
</feature>
<reference evidence="9 10" key="1">
    <citation type="journal article" date="2023" name="Plants (Basel)">
        <title>Bridging the Gap: Combining Genomics and Transcriptomics Approaches to Understand Stylosanthes scabra, an Orphan Legume from the Brazilian Caatinga.</title>
        <authorList>
            <person name="Ferreira-Neto J.R.C."/>
            <person name="da Silva M.D."/>
            <person name="Binneck E."/>
            <person name="de Melo N.F."/>
            <person name="da Silva R.H."/>
            <person name="de Melo A.L.T.M."/>
            <person name="Pandolfi V."/>
            <person name="Bustamante F.O."/>
            <person name="Brasileiro-Vidal A.C."/>
            <person name="Benko-Iseppon A.M."/>
        </authorList>
    </citation>
    <scope>NUCLEOTIDE SEQUENCE [LARGE SCALE GENOMIC DNA]</scope>
    <source>
        <tissue evidence="9">Leaves</tissue>
    </source>
</reference>
<evidence type="ECO:0000256" key="5">
    <source>
        <dbReference type="ARBA" id="ARBA00023242"/>
    </source>
</evidence>
<dbReference type="Gene3D" id="3.30.730.10">
    <property type="entry name" value="AP2/ERF domain"/>
    <property type="match status" value="1"/>
</dbReference>
<dbReference type="InterPro" id="IPR016177">
    <property type="entry name" value="DNA-bd_dom_sf"/>
</dbReference>
<feature type="domain" description="AP2/ERF" evidence="8">
    <location>
        <begin position="52"/>
        <end position="109"/>
    </location>
</feature>
<dbReference type="InterPro" id="IPR044808">
    <property type="entry name" value="ERF_plant"/>
</dbReference>
<accession>A0ABU6V483</accession>
<name>A0ABU6V483_9FABA</name>
<evidence type="ECO:0000259" key="8">
    <source>
        <dbReference type="PROSITE" id="PS51032"/>
    </source>
</evidence>
<organism evidence="9 10">
    <name type="scientific">Stylosanthes scabra</name>
    <dbReference type="NCBI Taxonomy" id="79078"/>
    <lineage>
        <taxon>Eukaryota</taxon>
        <taxon>Viridiplantae</taxon>
        <taxon>Streptophyta</taxon>
        <taxon>Embryophyta</taxon>
        <taxon>Tracheophyta</taxon>
        <taxon>Spermatophyta</taxon>
        <taxon>Magnoliopsida</taxon>
        <taxon>eudicotyledons</taxon>
        <taxon>Gunneridae</taxon>
        <taxon>Pentapetalae</taxon>
        <taxon>rosids</taxon>
        <taxon>fabids</taxon>
        <taxon>Fabales</taxon>
        <taxon>Fabaceae</taxon>
        <taxon>Papilionoideae</taxon>
        <taxon>50 kb inversion clade</taxon>
        <taxon>dalbergioids sensu lato</taxon>
        <taxon>Dalbergieae</taxon>
        <taxon>Pterocarpus clade</taxon>
        <taxon>Stylosanthes</taxon>
    </lineage>
</organism>
<keyword evidence="5" id="KW-0539">Nucleus</keyword>
<dbReference type="PANTHER" id="PTHR31190:SF489">
    <property type="entry name" value="ETHYLENE-RESPONSIVE TRANSCRIPTION FACTOR ERF113-RELATED"/>
    <property type="match status" value="1"/>
</dbReference>
<dbReference type="PANTHER" id="PTHR31190">
    <property type="entry name" value="DNA-BINDING DOMAIN"/>
    <property type="match status" value="1"/>
</dbReference>
<evidence type="ECO:0000256" key="1">
    <source>
        <dbReference type="ARBA" id="ARBA00004123"/>
    </source>
</evidence>
<evidence type="ECO:0000256" key="7">
    <source>
        <dbReference type="SAM" id="MobiDB-lite"/>
    </source>
</evidence>
<dbReference type="PROSITE" id="PS51032">
    <property type="entry name" value="AP2_ERF"/>
    <property type="match status" value="1"/>
</dbReference>
<dbReference type="SUPFAM" id="SSF54171">
    <property type="entry name" value="DNA-binding domain"/>
    <property type="match status" value="1"/>
</dbReference>
<evidence type="ECO:0000313" key="9">
    <source>
        <dbReference type="EMBL" id="MED6168141.1"/>
    </source>
</evidence>
<proteinExistence type="inferred from homology"/>
<feature type="region of interest" description="Disordered" evidence="7">
    <location>
        <begin position="164"/>
        <end position="197"/>
    </location>
</feature>
<evidence type="ECO:0000256" key="3">
    <source>
        <dbReference type="ARBA" id="ARBA00023125"/>
    </source>
</evidence>
<keyword evidence="3" id="KW-0238">DNA-binding</keyword>
<gene>
    <name evidence="9" type="ORF">PIB30_009362</name>
</gene>
<dbReference type="Proteomes" id="UP001341840">
    <property type="component" value="Unassembled WGS sequence"/>
</dbReference>
<evidence type="ECO:0000256" key="6">
    <source>
        <dbReference type="ARBA" id="ARBA00024343"/>
    </source>
</evidence>
<evidence type="ECO:0000313" key="10">
    <source>
        <dbReference type="Proteomes" id="UP001341840"/>
    </source>
</evidence>
<comment type="similarity">
    <text evidence="6">Belongs to the AP2/ERF transcription factor family. ERF subfamily.</text>
</comment>
<dbReference type="Pfam" id="PF00847">
    <property type="entry name" value="AP2"/>
    <property type="match status" value="1"/>
</dbReference>
<dbReference type="EMBL" id="JASCZI010151056">
    <property type="protein sequence ID" value="MED6168141.1"/>
    <property type="molecule type" value="Genomic_DNA"/>
</dbReference>
<protein>
    <recommendedName>
        <fullName evidence="8">AP2/ERF domain-containing protein</fullName>
    </recommendedName>
</protein>
<dbReference type="PRINTS" id="PR00367">
    <property type="entry name" value="ETHRSPELEMNT"/>
</dbReference>
<keyword evidence="4" id="KW-0804">Transcription</keyword>
<feature type="region of interest" description="Disordered" evidence="7">
    <location>
        <begin position="124"/>
        <end position="148"/>
    </location>
</feature>
<feature type="compositionally biased region" description="Low complexity" evidence="7">
    <location>
        <begin position="164"/>
        <end position="186"/>
    </location>
</feature>
<evidence type="ECO:0000256" key="2">
    <source>
        <dbReference type="ARBA" id="ARBA00023015"/>
    </source>
</evidence>
<sequence>MSAVVSALVQVIGGNPPHHHHQQLSHSSTSIDDNQHSQPPSVSQHQGMVRRHYRGVRHRPWGKWAAEIRDPKKAARVWLGTFESAEEAALAYDEAALRFKGSKAKLNFPERVHLTHQFGYLTNRPPPHAQNSEQLPSTTTTTISPGSGSAMTTHLYGYDKNMFVSSSSSSSSSSSGLSMQFGVSSSKPPPRNELDKS</sequence>
<keyword evidence="2" id="KW-0805">Transcription regulation</keyword>
<feature type="compositionally biased region" description="Low complexity" evidence="7">
    <location>
        <begin position="136"/>
        <end position="148"/>
    </location>
</feature>
<dbReference type="SMART" id="SM00380">
    <property type="entry name" value="AP2"/>
    <property type="match status" value="1"/>
</dbReference>
<dbReference type="CDD" id="cd00018">
    <property type="entry name" value="AP2"/>
    <property type="match status" value="1"/>
</dbReference>
<dbReference type="InterPro" id="IPR036955">
    <property type="entry name" value="AP2/ERF_dom_sf"/>
</dbReference>